<evidence type="ECO:0000313" key="2">
    <source>
        <dbReference type="EMBL" id="BAU50215.1"/>
    </source>
</evidence>
<accession>A0A1C7AFQ8</accession>
<evidence type="ECO:0000313" key="3">
    <source>
        <dbReference type="Proteomes" id="UP000218899"/>
    </source>
</evidence>
<dbReference type="RefSeq" id="WP_096462536.1">
    <property type="nucleotide sequence ID" value="NZ_AP014936.1"/>
</dbReference>
<dbReference type="Proteomes" id="UP000218899">
    <property type="component" value="Chromosome"/>
</dbReference>
<organism evidence="2 3">
    <name type="scientific">Sulfurifustis variabilis</name>
    <dbReference type="NCBI Taxonomy" id="1675686"/>
    <lineage>
        <taxon>Bacteria</taxon>
        <taxon>Pseudomonadati</taxon>
        <taxon>Pseudomonadota</taxon>
        <taxon>Gammaproteobacteria</taxon>
        <taxon>Acidiferrobacterales</taxon>
        <taxon>Acidiferrobacteraceae</taxon>
        <taxon>Sulfurifustis</taxon>
    </lineage>
</organism>
<dbReference type="EMBL" id="AP014936">
    <property type="protein sequence ID" value="BAU50215.1"/>
    <property type="molecule type" value="Genomic_DNA"/>
</dbReference>
<dbReference type="OrthoDB" id="6933865at2"/>
<evidence type="ECO:0000256" key="1">
    <source>
        <dbReference type="SAM" id="SignalP"/>
    </source>
</evidence>
<proteinExistence type="predicted"/>
<name>A0A1C7AFQ8_9GAMM</name>
<dbReference type="KEGG" id="sva:SVA_3679"/>
<sequence length="155" mass="17045">MKPFVLISALALLVAIGGARAASEHAHDEHGAGPKAALTLDHGRKWATDEPLRRGMTRIRGHLERLHAGRPDAAAYERLAKDVNTEVAYILQNCRLPKQADEVLHVVLADVMQGAAALEGKQQGMSPDQGTRRIAHALENYARYFDHPDWRPPGH</sequence>
<evidence type="ECO:0008006" key="4">
    <source>
        <dbReference type="Google" id="ProtNLM"/>
    </source>
</evidence>
<reference evidence="2 3" key="1">
    <citation type="submission" date="2015-08" db="EMBL/GenBank/DDBJ databases">
        <title>Complete genome sequence of Sulfurifustis variabilis.</title>
        <authorList>
            <person name="Miura A."/>
            <person name="Kojima H."/>
            <person name="Fukui M."/>
        </authorList>
    </citation>
    <scope>NUCLEOTIDE SEQUENCE [LARGE SCALE GENOMIC DNA]</scope>
    <source>
        <strain evidence="3">skN76</strain>
    </source>
</reference>
<feature type="signal peptide" evidence="1">
    <location>
        <begin position="1"/>
        <end position="21"/>
    </location>
</feature>
<protein>
    <recommendedName>
        <fullName evidence="4">DnrO protein</fullName>
    </recommendedName>
</protein>
<dbReference type="AlphaFoldDB" id="A0A1C7AFQ8"/>
<keyword evidence="3" id="KW-1185">Reference proteome</keyword>
<keyword evidence="1" id="KW-0732">Signal</keyword>
<gene>
    <name evidence="2" type="ORF">SVA_3679</name>
</gene>
<feature type="chain" id="PRO_5008752425" description="DnrO protein" evidence="1">
    <location>
        <begin position="22"/>
        <end position="155"/>
    </location>
</feature>